<dbReference type="Pfam" id="PF02515">
    <property type="entry name" value="CoA_transf_3"/>
    <property type="match status" value="1"/>
</dbReference>
<name>A0A1L8D3L6_9THEO</name>
<dbReference type="GO" id="GO:0008410">
    <property type="term" value="F:CoA-transferase activity"/>
    <property type="evidence" value="ECO:0007669"/>
    <property type="project" value="TreeGrafter"/>
</dbReference>
<dbReference type="InterPro" id="IPR023606">
    <property type="entry name" value="CoA-Trfase_III_dom_1_sf"/>
</dbReference>
<dbReference type="Gene3D" id="3.40.50.10540">
    <property type="entry name" value="Crotonobetainyl-coa:carnitine coa-transferase, domain 1"/>
    <property type="match status" value="1"/>
</dbReference>
<dbReference type="InterPro" id="IPR003673">
    <property type="entry name" value="CoA-Trfase_fam_III"/>
</dbReference>
<proteinExistence type="predicted"/>
<dbReference type="STRING" id="661089.ciss_16270"/>
<dbReference type="InterPro" id="IPR050483">
    <property type="entry name" value="CoA-transferase_III_domain"/>
</dbReference>
<dbReference type="SUPFAM" id="SSF89796">
    <property type="entry name" value="CoA-transferase family III (CaiB/BaiF)"/>
    <property type="match status" value="1"/>
</dbReference>
<dbReference type="Proteomes" id="UP000187338">
    <property type="component" value="Unassembled WGS sequence"/>
</dbReference>
<dbReference type="EMBL" id="BDJL01000055">
    <property type="protein sequence ID" value="GAV25694.1"/>
    <property type="molecule type" value="Genomic_DNA"/>
</dbReference>
<dbReference type="OrthoDB" id="9797653at2"/>
<evidence type="ECO:0000313" key="3">
    <source>
        <dbReference type="Proteomes" id="UP000187338"/>
    </source>
</evidence>
<keyword evidence="3" id="KW-1185">Reference proteome</keyword>
<gene>
    <name evidence="2" type="ORF">ciss_16270</name>
</gene>
<dbReference type="RefSeq" id="WP_075865864.1">
    <property type="nucleotide sequence ID" value="NZ_BDJL01000055.1"/>
</dbReference>
<evidence type="ECO:0000313" key="2">
    <source>
        <dbReference type="EMBL" id="GAV25694.1"/>
    </source>
</evidence>
<organism evidence="2 3">
    <name type="scientific">Carboxydothermus islandicus</name>
    <dbReference type="NCBI Taxonomy" id="661089"/>
    <lineage>
        <taxon>Bacteria</taxon>
        <taxon>Bacillati</taxon>
        <taxon>Bacillota</taxon>
        <taxon>Clostridia</taxon>
        <taxon>Thermoanaerobacterales</taxon>
        <taxon>Thermoanaerobacteraceae</taxon>
        <taxon>Carboxydothermus</taxon>
    </lineage>
</organism>
<dbReference type="Gene3D" id="3.30.1540.10">
    <property type="entry name" value="formyl-coa transferase, domain 3"/>
    <property type="match status" value="1"/>
</dbReference>
<protein>
    <submittedName>
        <fullName evidence="2">CoA transferase</fullName>
    </submittedName>
</protein>
<dbReference type="PANTHER" id="PTHR48207:SF3">
    <property type="entry name" value="SUCCINATE--HYDROXYMETHYLGLUTARATE COA-TRANSFERASE"/>
    <property type="match status" value="1"/>
</dbReference>
<dbReference type="InterPro" id="IPR044855">
    <property type="entry name" value="CoA-Trfase_III_dom3_sf"/>
</dbReference>
<sequence>MVQKPLHGLKVLDLTRVLAGPYATMILADMGANVIKVEMPGRGDDSRAFGPFLPDGTSAYFASLNRGKKSITLNLKKEKAREIFLELVKTSDVLVENFRPGTMEKLGLGYEKLKEVNPRLIYAASSGFGQTGPYREKPAYDMIVQGMGGIMSITGEPGRPPVRVGVSIGDITAGLFTVIGILTALYQREETGVGQMVDVSMLDCQIAILENAIARYAVNREVPGPLGTRHPSITPFQAYPTQDGYVIVACGNDTLWEKFCRAIKKEELLADERFATNPLRTKNVEILEEILKPVFQEKTTAEWLVILENAGVPAGPINTVDKLFDHPQVLARDMLKEVITPAGDRLVAANNPIKLSYADTNLNPVVPALGEHTREVLESLGFGDKYDDLVAEGVI</sequence>
<dbReference type="AlphaFoldDB" id="A0A1L8D3L6"/>
<dbReference type="PANTHER" id="PTHR48207">
    <property type="entry name" value="SUCCINATE--HYDROXYMETHYLGLUTARATE COA-TRANSFERASE"/>
    <property type="match status" value="1"/>
</dbReference>
<reference evidence="3" key="1">
    <citation type="submission" date="2016-12" db="EMBL/GenBank/DDBJ databases">
        <title>Draft Genome Sequences od Carboxydothermus pertinax and islandicus, Hydrogenogenic Carboxydotrophic Bacteria.</title>
        <authorList>
            <person name="Fukuyama Y."/>
            <person name="Ohmae K."/>
            <person name="Yoneda Y."/>
            <person name="Yoshida T."/>
            <person name="Sako Y."/>
        </authorList>
    </citation>
    <scope>NUCLEOTIDE SEQUENCE [LARGE SCALE GENOMIC DNA]</scope>
    <source>
        <strain evidence="3">SET</strain>
    </source>
</reference>
<comment type="caution">
    <text evidence="2">The sequence shown here is derived from an EMBL/GenBank/DDBJ whole genome shotgun (WGS) entry which is preliminary data.</text>
</comment>
<evidence type="ECO:0000256" key="1">
    <source>
        <dbReference type="ARBA" id="ARBA00022679"/>
    </source>
</evidence>
<accession>A0A1L8D3L6</accession>
<keyword evidence="1 2" id="KW-0808">Transferase</keyword>